<dbReference type="InterPro" id="IPR050190">
    <property type="entry name" value="UPF0213_domain"/>
</dbReference>
<sequence>MDKYFFYVVLCRNGAFYAGTTNDVSHRIKMHNEGKGAKYTRANRPVKLIYQETFASKGEALSFELKFKRLSRQQKEIYLKNHCNH</sequence>
<comment type="similarity">
    <text evidence="1">Belongs to the UPF0213 family.</text>
</comment>
<dbReference type="CDD" id="cd10456">
    <property type="entry name" value="GIY-YIG_UPF0213"/>
    <property type="match status" value="1"/>
</dbReference>
<dbReference type="PANTHER" id="PTHR34477">
    <property type="entry name" value="UPF0213 PROTEIN YHBQ"/>
    <property type="match status" value="1"/>
</dbReference>
<dbReference type="Gene3D" id="3.40.1440.10">
    <property type="entry name" value="GIY-YIG endonuclease"/>
    <property type="match status" value="1"/>
</dbReference>
<feature type="domain" description="GIY-YIG" evidence="2">
    <location>
        <begin position="2"/>
        <end position="77"/>
    </location>
</feature>
<dbReference type="EMBL" id="AP026802">
    <property type="protein sequence ID" value="BDR58614.1"/>
    <property type="molecule type" value="Genomic_DNA"/>
</dbReference>
<organism evidence="3 4">
    <name type="scientific">Xylocopilactobacillus apicola</name>
    <dbReference type="NCBI Taxonomy" id="2932184"/>
    <lineage>
        <taxon>Bacteria</taxon>
        <taxon>Bacillati</taxon>
        <taxon>Bacillota</taxon>
        <taxon>Bacilli</taxon>
        <taxon>Lactobacillales</taxon>
        <taxon>Lactobacillaceae</taxon>
        <taxon>Xylocopilactobacillus</taxon>
    </lineage>
</organism>
<accession>A0AAU9D4B4</accession>
<name>A0AAU9D4B4_9LACO</name>
<dbReference type="InterPro" id="IPR000305">
    <property type="entry name" value="GIY-YIG_endonuc"/>
</dbReference>
<proteinExistence type="inferred from homology"/>
<dbReference type="Pfam" id="PF01541">
    <property type="entry name" value="GIY-YIG"/>
    <property type="match status" value="1"/>
</dbReference>
<dbReference type="PANTHER" id="PTHR34477:SF1">
    <property type="entry name" value="UPF0213 PROTEIN YHBQ"/>
    <property type="match status" value="1"/>
</dbReference>
<dbReference type="KEGG" id="xap:XA3_10550"/>
<dbReference type="PROSITE" id="PS50164">
    <property type="entry name" value="GIY_YIG"/>
    <property type="match status" value="1"/>
</dbReference>
<evidence type="ECO:0000256" key="1">
    <source>
        <dbReference type="ARBA" id="ARBA00007435"/>
    </source>
</evidence>
<dbReference type="SUPFAM" id="SSF82771">
    <property type="entry name" value="GIY-YIG endonuclease"/>
    <property type="match status" value="1"/>
</dbReference>
<evidence type="ECO:0000313" key="4">
    <source>
        <dbReference type="Proteomes" id="UP001321861"/>
    </source>
</evidence>
<evidence type="ECO:0000259" key="2">
    <source>
        <dbReference type="PROSITE" id="PS50164"/>
    </source>
</evidence>
<gene>
    <name evidence="3" type="ORF">XA3_10550</name>
</gene>
<reference evidence="3 4" key="1">
    <citation type="journal article" date="2023" name="Microbiol. Spectr.">
        <title>Symbiosis of Carpenter Bees with Uncharacterized Lactic Acid Bacteria Showing NAD Auxotrophy.</title>
        <authorList>
            <person name="Kawasaki S."/>
            <person name="Ozawa K."/>
            <person name="Mori T."/>
            <person name="Yamamoto A."/>
            <person name="Ito M."/>
            <person name="Ohkuma M."/>
            <person name="Sakamoto M."/>
            <person name="Matsutani M."/>
        </authorList>
    </citation>
    <scope>NUCLEOTIDE SEQUENCE [LARGE SCALE GENOMIC DNA]</scope>
    <source>
        <strain evidence="3 4">XA3</strain>
    </source>
</reference>
<dbReference type="AlphaFoldDB" id="A0AAU9D4B4"/>
<dbReference type="InterPro" id="IPR035901">
    <property type="entry name" value="GIY-YIG_endonuc_sf"/>
</dbReference>
<keyword evidence="4" id="KW-1185">Reference proteome</keyword>
<protein>
    <recommendedName>
        <fullName evidence="2">GIY-YIG domain-containing protein</fullName>
    </recommendedName>
</protein>
<dbReference type="Proteomes" id="UP001321861">
    <property type="component" value="Chromosome"/>
</dbReference>
<evidence type="ECO:0000313" key="3">
    <source>
        <dbReference type="EMBL" id="BDR58614.1"/>
    </source>
</evidence>